<dbReference type="EMBL" id="ASGP02000001">
    <property type="protein sequence ID" value="KAH9528205.1"/>
    <property type="molecule type" value="Genomic_DNA"/>
</dbReference>
<name>A0A922LD85_DERFA</name>
<evidence type="ECO:0000313" key="1">
    <source>
        <dbReference type="EMBL" id="KAH9528205.1"/>
    </source>
</evidence>
<keyword evidence="2" id="KW-1185">Reference proteome</keyword>
<reference evidence="1" key="1">
    <citation type="submission" date="2013-05" db="EMBL/GenBank/DDBJ databases">
        <authorList>
            <person name="Yim A.K.Y."/>
            <person name="Chan T.F."/>
            <person name="Ji K.M."/>
            <person name="Liu X.Y."/>
            <person name="Zhou J.W."/>
            <person name="Li R.Q."/>
            <person name="Yang K.Y."/>
            <person name="Li J."/>
            <person name="Li M."/>
            <person name="Law P.T.W."/>
            <person name="Wu Y.L."/>
            <person name="Cai Z.L."/>
            <person name="Qin H."/>
            <person name="Bao Y."/>
            <person name="Leung R.K.K."/>
            <person name="Ng P.K.S."/>
            <person name="Zou J."/>
            <person name="Zhong X.J."/>
            <person name="Ran P.X."/>
            <person name="Zhong N.S."/>
            <person name="Liu Z.G."/>
            <person name="Tsui S.K.W."/>
        </authorList>
    </citation>
    <scope>NUCLEOTIDE SEQUENCE</scope>
    <source>
        <strain evidence="1">Derf</strain>
        <tissue evidence="1">Whole organism</tissue>
    </source>
</reference>
<gene>
    <name evidence="1" type="ORF">DERF_002166</name>
</gene>
<organism evidence="1 2">
    <name type="scientific">Dermatophagoides farinae</name>
    <name type="common">American house dust mite</name>
    <dbReference type="NCBI Taxonomy" id="6954"/>
    <lineage>
        <taxon>Eukaryota</taxon>
        <taxon>Metazoa</taxon>
        <taxon>Ecdysozoa</taxon>
        <taxon>Arthropoda</taxon>
        <taxon>Chelicerata</taxon>
        <taxon>Arachnida</taxon>
        <taxon>Acari</taxon>
        <taxon>Acariformes</taxon>
        <taxon>Sarcoptiformes</taxon>
        <taxon>Astigmata</taxon>
        <taxon>Psoroptidia</taxon>
        <taxon>Analgoidea</taxon>
        <taxon>Pyroglyphidae</taxon>
        <taxon>Dermatophagoidinae</taxon>
        <taxon>Dermatophagoides</taxon>
    </lineage>
</organism>
<accession>A0A922LD85</accession>
<comment type="caution">
    <text evidence="1">The sequence shown here is derived from an EMBL/GenBank/DDBJ whole genome shotgun (WGS) entry which is preliminary data.</text>
</comment>
<evidence type="ECO:0000313" key="2">
    <source>
        <dbReference type="Proteomes" id="UP000790347"/>
    </source>
</evidence>
<reference evidence="1" key="2">
    <citation type="journal article" date="2022" name="Res Sq">
        <title>Comparative Genomics Reveals Insights into the Divergent Evolution of Astigmatic Mites and Household Pest Adaptations.</title>
        <authorList>
            <person name="Xiong Q."/>
            <person name="Wan A.T.-Y."/>
            <person name="Liu X.-Y."/>
            <person name="Fung C.S.-H."/>
            <person name="Xiao X."/>
            <person name="Malainual N."/>
            <person name="Hou J."/>
            <person name="Wang L."/>
            <person name="Wang M."/>
            <person name="Yang K."/>
            <person name="Cui Y."/>
            <person name="Leung E."/>
            <person name="Nong W."/>
            <person name="Shin S.-K."/>
            <person name="Au S."/>
            <person name="Jeong K.Y."/>
            <person name="Chew F.T."/>
            <person name="Hui J."/>
            <person name="Leung T.F."/>
            <person name="Tungtrongchitr A."/>
            <person name="Zhong N."/>
            <person name="Liu Z."/>
            <person name="Tsui S."/>
        </authorList>
    </citation>
    <scope>NUCLEOTIDE SEQUENCE</scope>
    <source>
        <strain evidence="1">Derf</strain>
        <tissue evidence="1">Whole organism</tissue>
    </source>
</reference>
<dbReference type="Proteomes" id="UP000790347">
    <property type="component" value="Unassembled WGS sequence"/>
</dbReference>
<dbReference type="AlphaFoldDB" id="A0A922LD85"/>
<protein>
    <submittedName>
        <fullName evidence="1">Uncharacterized protein</fullName>
    </submittedName>
</protein>
<sequence length="64" mass="8089">MSYLFSICKEWKRIQFQEYSRKKTITITKSKFNSVHWYQYICRRRRRCCDFCIFVLEISNTQIY</sequence>
<proteinExistence type="predicted"/>